<reference evidence="2" key="1">
    <citation type="submission" date="2018-03" db="EMBL/GenBank/DDBJ databases">
        <authorList>
            <person name="Guldener U."/>
        </authorList>
    </citation>
    <scope>NUCLEOTIDE SEQUENCE</scope>
</reference>
<comment type="caution">
    <text evidence="2">The sequence shown here is derived from an EMBL/GenBank/DDBJ whole genome shotgun (WGS) entry which is preliminary data.</text>
</comment>
<evidence type="ECO:0000256" key="1">
    <source>
        <dbReference type="SAM" id="MobiDB-lite"/>
    </source>
</evidence>
<proteinExistence type="predicted"/>
<evidence type="ECO:0000313" key="3">
    <source>
        <dbReference type="Proteomes" id="UP001187682"/>
    </source>
</evidence>
<protein>
    <recommendedName>
        <fullName evidence="4">Fungal N-terminal domain-containing protein</fullName>
    </recommendedName>
</protein>
<name>A0AAE8N3L3_9PEZI</name>
<evidence type="ECO:0008006" key="4">
    <source>
        <dbReference type="Google" id="ProtNLM"/>
    </source>
</evidence>
<feature type="region of interest" description="Disordered" evidence="1">
    <location>
        <begin position="349"/>
        <end position="381"/>
    </location>
</feature>
<dbReference type="Proteomes" id="UP001187682">
    <property type="component" value="Unassembled WGS sequence"/>
</dbReference>
<dbReference type="EMBL" id="ONZQ02000011">
    <property type="protein sequence ID" value="SPO04854.1"/>
    <property type="molecule type" value="Genomic_DNA"/>
</dbReference>
<evidence type="ECO:0000313" key="2">
    <source>
        <dbReference type="EMBL" id="SPO04854.1"/>
    </source>
</evidence>
<organism evidence="2 3">
    <name type="scientific">Cephalotrichum gorgonifer</name>
    <dbReference type="NCBI Taxonomy" id="2041049"/>
    <lineage>
        <taxon>Eukaryota</taxon>
        <taxon>Fungi</taxon>
        <taxon>Dikarya</taxon>
        <taxon>Ascomycota</taxon>
        <taxon>Pezizomycotina</taxon>
        <taxon>Sordariomycetes</taxon>
        <taxon>Hypocreomycetidae</taxon>
        <taxon>Microascales</taxon>
        <taxon>Microascaceae</taxon>
        <taxon>Cephalotrichum</taxon>
    </lineage>
</organism>
<dbReference type="AlphaFoldDB" id="A0AAE8N3L3"/>
<accession>A0AAE8N3L3</accession>
<gene>
    <name evidence="2" type="ORF">DNG_07539</name>
</gene>
<keyword evidence="3" id="KW-1185">Reference proteome</keyword>
<sequence>MASEAAFSVTANACAIVGLADVVYRSGKHLHDLYSRIQNAHASVAQLLEEMRLSISMVAHARIYLHESEAASSAAEAAQCLPQIRTILTLLGQEFDVLAKIIVDVQTLPSEGWLGKLVRNVRWAVGDERVAQPCLRLQRLTASMTSALSVIGRRNDIVVRRELSATRADLLRLEKQVQRHMGTITLAQRSLQTRPRPTRQCASYRRIRIQGQNLQLERRNTGFQGGTVLESDSEGGLSDNLILPAMTATKYEDIRLWENDDGAIYLAGPIHNEITMPLLLLKATLSSAVHAAQATASLFTLSGHIKRTDQIIAYLLAYSHILSAARIHAEGCNDLKALSFWNASATHDQDSGQTSHLTPRKDSLVVPGSVSSRRRGIRNPPSLYITRRTEQRTPSGALTAEVVIGGDSGNSEVEMGSQKFASAAIEGL</sequence>